<dbReference type="AlphaFoldDB" id="A0A7J7VI07"/>
<sequence>MEEQVFLNFGTWGDPASNLNPQLSEEPPDTLGHLPWSYHCHGVGSRADGGGPGSGAACDSARPSPCLDRGRGKGHGHQPVLPSWGAPGLGLDAGPWQPRLASGALGRQGWATGLGEPRSASSFLTEPPRQGPFVVGGGVTEGREEIP</sequence>
<keyword evidence="3" id="KW-1185">Reference proteome</keyword>
<evidence type="ECO:0000256" key="1">
    <source>
        <dbReference type="SAM" id="MobiDB-lite"/>
    </source>
</evidence>
<feature type="region of interest" description="Disordered" evidence="1">
    <location>
        <begin position="1"/>
        <end position="83"/>
    </location>
</feature>
<protein>
    <submittedName>
        <fullName evidence="2">Uncharacterized protein</fullName>
    </submittedName>
</protein>
<evidence type="ECO:0000313" key="2">
    <source>
        <dbReference type="EMBL" id="KAF6324759.1"/>
    </source>
</evidence>
<gene>
    <name evidence="2" type="ORF">mMyoMyo1_008236</name>
</gene>
<dbReference type="EMBL" id="JABWUV010000010">
    <property type="protein sequence ID" value="KAF6324759.1"/>
    <property type="molecule type" value="Genomic_DNA"/>
</dbReference>
<feature type="region of interest" description="Disordered" evidence="1">
    <location>
        <begin position="111"/>
        <end position="147"/>
    </location>
</feature>
<reference evidence="2 3" key="1">
    <citation type="journal article" date="2020" name="Nature">
        <title>Six reference-quality genomes reveal evolution of bat adaptations.</title>
        <authorList>
            <person name="Jebb D."/>
            <person name="Huang Z."/>
            <person name="Pippel M."/>
            <person name="Hughes G.M."/>
            <person name="Lavrichenko K."/>
            <person name="Devanna P."/>
            <person name="Winkler S."/>
            <person name="Jermiin L.S."/>
            <person name="Skirmuntt E.C."/>
            <person name="Katzourakis A."/>
            <person name="Burkitt-Gray L."/>
            <person name="Ray D.A."/>
            <person name="Sullivan K.A.M."/>
            <person name="Roscito J.G."/>
            <person name="Kirilenko B.M."/>
            <person name="Davalos L.M."/>
            <person name="Corthals A.P."/>
            <person name="Power M.L."/>
            <person name="Jones G."/>
            <person name="Ransome R.D."/>
            <person name="Dechmann D.K.N."/>
            <person name="Locatelli A.G."/>
            <person name="Puechmaille S.J."/>
            <person name="Fedrigo O."/>
            <person name="Jarvis E.D."/>
            <person name="Hiller M."/>
            <person name="Vernes S.C."/>
            <person name="Myers E.W."/>
            <person name="Teeling E.C."/>
        </authorList>
    </citation>
    <scope>NUCLEOTIDE SEQUENCE [LARGE SCALE GENOMIC DNA]</scope>
    <source>
        <strain evidence="2">MMyoMyo1</strain>
        <tissue evidence="2">Flight muscle</tissue>
    </source>
</reference>
<organism evidence="2 3">
    <name type="scientific">Myotis myotis</name>
    <name type="common">Greater mouse-eared bat</name>
    <name type="synonym">Vespertilio myotis</name>
    <dbReference type="NCBI Taxonomy" id="51298"/>
    <lineage>
        <taxon>Eukaryota</taxon>
        <taxon>Metazoa</taxon>
        <taxon>Chordata</taxon>
        <taxon>Craniata</taxon>
        <taxon>Vertebrata</taxon>
        <taxon>Euteleostomi</taxon>
        <taxon>Mammalia</taxon>
        <taxon>Eutheria</taxon>
        <taxon>Laurasiatheria</taxon>
        <taxon>Chiroptera</taxon>
        <taxon>Yangochiroptera</taxon>
        <taxon>Vespertilionidae</taxon>
        <taxon>Myotis</taxon>
    </lineage>
</organism>
<evidence type="ECO:0000313" key="3">
    <source>
        <dbReference type="Proteomes" id="UP000527355"/>
    </source>
</evidence>
<comment type="caution">
    <text evidence="2">The sequence shown here is derived from an EMBL/GenBank/DDBJ whole genome shotgun (WGS) entry which is preliminary data.</text>
</comment>
<accession>A0A7J7VI07</accession>
<proteinExistence type="predicted"/>
<dbReference type="Proteomes" id="UP000527355">
    <property type="component" value="Unassembled WGS sequence"/>
</dbReference>
<name>A0A7J7VI07_MYOMY</name>